<evidence type="ECO:0008006" key="4">
    <source>
        <dbReference type="Google" id="ProtNLM"/>
    </source>
</evidence>
<name>A0ABN9QMK0_9DINO</name>
<keyword evidence="3" id="KW-1185">Reference proteome</keyword>
<organism evidence="2 3">
    <name type="scientific">Prorocentrum cordatum</name>
    <dbReference type="NCBI Taxonomy" id="2364126"/>
    <lineage>
        <taxon>Eukaryota</taxon>
        <taxon>Sar</taxon>
        <taxon>Alveolata</taxon>
        <taxon>Dinophyceae</taxon>
        <taxon>Prorocentrales</taxon>
        <taxon>Prorocentraceae</taxon>
        <taxon>Prorocentrum</taxon>
    </lineage>
</organism>
<feature type="compositionally biased region" description="Pro residues" evidence="1">
    <location>
        <begin position="81"/>
        <end position="91"/>
    </location>
</feature>
<dbReference type="Proteomes" id="UP001189429">
    <property type="component" value="Unassembled WGS sequence"/>
</dbReference>
<evidence type="ECO:0000313" key="3">
    <source>
        <dbReference type="Proteomes" id="UP001189429"/>
    </source>
</evidence>
<proteinExistence type="predicted"/>
<accession>A0ABN9QMK0</accession>
<reference evidence="2" key="1">
    <citation type="submission" date="2023-10" db="EMBL/GenBank/DDBJ databases">
        <authorList>
            <person name="Chen Y."/>
            <person name="Shah S."/>
            <person name="Dougan E. K."/>
            <person name="Thang M."/>
            <person name="Chan C."/>
        </authorList>
    </citation>
    <scope>NUCLEOTIDE SEQUENCE [LARGE SCALE GENOMIC DNA]</scope>
</reference>
<comment type="caution">
    <text evidence="2">The sequence shown here is derived from an EMBL/GenBank/DDBJ whole genome shotgun (WGS) entry which is preliminary data.</text>
</comment>
<feature type="compositionally biased region" description="Low complexity" evidence="1">
    <location>
        <begin position="68"/>
        <end position="80"/>
    </location>
</feature>
<evidence type="ECO:0000313" key="2">
    <source>
        <dbReference type="EMBL" id="CAK0807346.1"/>
    </source>
</evidence>
<protein>
    <recommendedName>
        <fullName evidence="4">Hexosyltransferase</fullName>
    </recommendedName>
</protein>
<gene>
    <name evidence="2" type="ORF">PCOR1329_LOCUS13249</name>
</gene>
<feature type="region of interest" description="Disordered" evidence="1">
    <location>
        <begin position="66"/>
        <end position="108"/>
    </location>
</feature>
<sequence>MVSACQIVQAIIKVYVPCCLIGAFLLQDQPLTALLAPRGPLALFSVGPASRLDAAAPLVGQTAAVASPAPGLAPRTRPTPTLTPKPTPGPPAAGEGHGPAGGGAEEDVPPLPAVLEHGWFRDSRCTKLAIPWRGAPSNIDVWRPNGSCLHTDGSKESYQFVCSASLGLVFVQKMDRDCNRLKQQNAIAPEMWQRIKRGECIFYGTAEMGNDVYSQLNTTLPASYGVGCAAFPPPPRPSIGDRAGVACPPGSAALGVDGGRRLELSLLLPSKFRDLFASEQVQQYSFCIKSISVTVEDQKNEPAKTLDKGTRRALDVPRNESAFSDVKLLLAVMTPTYACDVRNVHRTTWMTHRRVCALRRHAEAGCSIMPLFVFANVSRDAVEEADDVVFLPDVQPSKRLSNGVSVWWKLGKNRDMWREGQYKTPAWFQHALQYPWATHIAKMDLDTYPFVTAIYNDLIRLPPTRVFYGRQFSVGGGACMASSILSPRTSRRGGWTWRT</sequence>
<evidence type="ECO:0000256" key="1">
    <source>
        <dbReference type="SAM" id="MobiDB-lite"/>
    </source>
</evidence>
<dbReference type="EMBL" id="CAUYUJ010003906">
    <property type="protein sequence ID" value="CAK0807346.1"/>
    <property type="molecule type" value="Genomic_DNA"/>
</dbReference>